<evidence type="ECO:0000313" key="6">
    <source>
        <dbReference type="EMBL" id="ESO90154.1"/>
    </source>
</evidence>
<dbReference type="HOGENOM" id="CLU_019859_1_0_1"/>
<dbReference type="OrthoDB" id="409897at2759"/>
<dbReference type="AlphaFoldDB" id="V4BMJ1"/>
<comment type="subcellular location">
    <subcellularLocation>
        <location evidence="1">Cytoplasm</location>
        <location evidence="1">Cytoskeleton</location>
    </subcellularLocation>
</comment>
<protein>
    <recommendedName>
        <fullName evidence="3">KIF-binding protein</fullName>
    </recommendedName>
</protein>
<dbReference type="STRING" id="225164.V4BMJ1"/>
<evidence type="ECO:0000256" key="1">
    <source>
        <dbReference type="ARBA" id="ARBA00004245"/>
    </source>
</evidence>
<comment type="similarity">
    <text evidence="2">Belongs to the KIF-binding protein family.</text>
</comment>
<sequence>MVELELYLREDGYKILSKAKILNDEDSKNDPDDDPYKSKYAARELYQIVKNKVENLRINDCEDELAVKIRKLSTAISLKLAINYEETEELSTSEELLNKCLEDVEKYKMQHDCVNLYQAVLNQLAILWSHRRSSEKALKYLELAETIFKTFKQEEGDSPMMCSEWLETIEYDEEKLLRERAANFENTYTLTLYYCAQVFTQLDEKSKAARYCHVTLQRQLNSMKYDPIDWALNAATLSQYYITENIVLARHCLAAASYVFSEAHNDSDIGNDKDLYDQRKADITRCWIKYGLQILDASKDYLTEELADLDVCSEAPESKIFSRAKEEDDSNDPNSSDDYDIQNISQKHLRFDLELTVHEEKITDKPVLVFDDARKVFLQIQEWIQSAKEYYTMNGHCSDYIQLVQDHSSAFKHLAFFELDMDRQCKMHKKRIDMLLEIANVINPQHYLLAKRQLIFEVAETYSSMADLKLAKLESEPRSRTPHAVNKINQLATHGIEQFQAYLDSLKDPKTGFPSKLSENDVRPALVAKFCMGRLYSKLIFPGVEEKLSNFLKSLEHYKFVVDYCKQHPEDQDKVTHEYDICVEMVELLPLKMERIRQLNS</sequence>
<dbReference type="InterPro" id="IPR022083">
    <property type="entry name" value="KBP"/>
</dbReference>
<evidence type="ECO:0000256" key="3">
    <source>
        <dbReference type="ARBA" id="ARBA00016840"/>
    </source>
</evidence>
<keyword evidence="7" id="KW-1185">Reference proteome</keyword>
<evidence type="ECO:0000256" key="4">
    <source>
        <dbReference type="ARBA" id="ARBA00022490"/>
    </source>
</evidence>
<dbReference type="GO" id="GO:0005856">
    <property type="term" value="C:cytoskeleton"/>
    <property type="evidence" value="ECO:0007669"/>
    <property type="project" value="UniProtKB-SubCell"/>
</dbReference>
<dbReference type="PANTHER" id="PTHR46321:SF1">
    <property type="entry name" value="KIF-BINDING PROTEIN"/>
    <property type="match status" value="1"/>
</dbReference>
<dbReference type="PANTHER" id="PTHR46321">
    <property type="entry name" value="KIF1-BINDING PROTEIN"/>
    <property type="match status" value="1"/>
</dbReference>
<dbReference type="Pfam" id="PF12309">
    <property type="entry name" value="KBP_C"/>
    <property type="match status" value="1"/>
</dbReference>
<dbReference type="CTD" id="20232295"/>
<evidence type="ECO:0000313" key="7">
    <source>
        <dbReference type="Proteomes" id="UP000030746"/>
    </source>
</evidence>
<dbReference type="GO" id="GO:1990535">
    <property type="term" value="P:neuron projection maintenance"/>
    <property type="evidence" value="ECO:0007669"/>
    <property type="project" value="TreeGrafter"/>
</dbReference>
<accession>V4BMJ1</accession>
<evidence type="ECO:0000256" key="5">
    <source>
        <dbReference type="ARBA" id="ARBA00023212"/>
    </source>
</evidence>
<dbReference type="GO" id="GO:0000226">
    <property type="term" value="P:microtubule cytoskeleton organization"/>
    <property type="evidence" value="ECO:0007669"/>
    <property type="project" value="TreeGrafter"/>
</dbReference>
<keyword evidence="4" id="KW-0963">Cytoplasm</keyword>
<dbReference type="KEGG" id="lgi:LOTGIDRAFT_123781"/>
<organism evidence="6 7">
    <name type="scientific">Lottia gigantea</name>
    <name type="common">Giant owl limpet</name>
    <dbReference type="NCBI Taxonomy" id="225164"/>
    <lineage>
        <taxon>Eukaryota</taxon>
        <taxon>Metazoa</taxon>
        <taxon>Spiralia</taxon>
        <taxon>Lophotrochozoa</taxon>
        <taxon>Mollusca</taxon>
        <taxon>Gastropoda</taxon>
        <taxon>Patellogastropoda</taxon>
        <taxon>Lottioidea</taxon>
        <taxon>Lottiidae</taxon>
        <taxon>Lottia</taxon>
    </lineage>
</organism>
<dbReference type="GeneID" id="20232295"/>
<gene>
    <name evidence="6" type="ORF">LOTGIDRAFT_123781</name>
</gene>
<dbReference type="EMBL" id="KB202481">
    <property type="protein sequence ID" value="ESO90154.1"/>
    <property type="molecule type" value="Genomic_DNA"/>
</dbReference>
<dbReference type="OMA" id="ICRECWY"/>
<name>V4BMJ1_LOTGI</name>
<dbReference type="RefSeq" id="XP_009059228.1">
    <property type="nucleotide sequence ID" value="XM_009060980.1"/>
</dbReference>
<reference evidence="6 7" key="1">
    <citation type="journal article" date="2013" name="Nature">
        <title>Insights into bilaterian evolution from three spiralian genomes.</title>
        <authorList>
            <person name="Simakov O."/>
            <person name="Marletaz F."/>
            <person name="Cho S.J."/>
            <person name="Edsinger-Gonzales E."/>
            <person name="Havlak P."/>
            <person name="Hellsten U."/>
            <person name="Kuo D.H."/>
            <person name="Larsson T."/>
            <person name="Lv J."/>
            <person name="Arendt D."/>
            <person name="Savage R."/>
            <person name="Osoegawa K."/>
            <person name="de Jong P."/>
            <person name="Grimwood J."/>
            <person name="Chapman J.A."/>
            <person name="Shapiro H."/>
            <person name="Aerts A."/>
            <person name="Otillar R.P."/>
            <person name="Terry A.Y."/>
            <person name="Boore J.L."/>
            <person name="Grigoriev I.V."/>
            <person name="Lindberg D.R."/>
            <person name="Seaver E.C."/>
            <person name="Weisblat D.A."/>
            <person name="Putnam N.H."/>
            <person name="Rokhsar D.S."/>
        </authorList>
    </citation>
    <scope>NUCLEOTIDE SEQUENCE [LARGE SCALE GENOMIC DNA]</scope>
</reference>
<dbReference type="GO" id="GO:0021952">
    <property type="term" value="P:central nervous system projection neuron axonogenesis"/>
    <property type="evidence" value="ECO:0007669"/>
    <property type="project" value="TreeGrafter"/>
</dbReference>
<keyword evidence="5" id="KW-0206">Cytoskeleton</keyword>
<proteinExistence type="inferred from homology"/>
<dbReference type="Proteomes" id="UP000030746">
    <property type="component" value="Unassembled WGS sequence"/>
</dbReference>
<evidence type="ECO:0000256" key="2">
    <source>
        <dbReference type="ARBA" id="ARBA00010305"/>
    </source>
</evidence>